<feature type="domain" description="KIB1-4 beta-propeller" evidence="1">
    <location>
        <begin position="20"/>
        <end position="252"/>
    </location>
</feature>
<dbReference type="PANTHER" id="PTHR33165">
    <property type="entry name" value="F-BOX DOMAIN CONTAINING PROTEIN-LIKE-RELATED"/>
    <property type="match status" value="1"/>
</dbReference>
<protein>
    <recommendedName>
        <fullName evidence="1">KIB1-4 beta-propeller domain-containing protein</fullName>
    </recommendedName>
</protein>
<dbReference type="PANTHER" id="PTHR33165:SF53">
    <property type="entry name" value="OS04G0486300 PROTEIN"/>
    <property type="match status" value="1"/>
</dbReference>
<dbReference type="Pfam" id="PF03478">
    <property type="entry name" value="Beta-prop_KIB1-4"/>
    <property type="match status" value="1"/>
</dbReference>
<dbReference type="EnsemblPlants" id="EMT14142">
    <property type="protein sequence ID" value="EMT14142"/>
    <property type="gene ID" value="F775_19211"/>
</dbReference>
<evidence type="ECO:0000259" key="1">
    <source>
        <dbReference type="Pfam" id="PF03478"/>
    </source>
</evidence>
<dbReference type="AlphaFoldDB" id="N1R2U5"/>
<reference evidence="2" key="1">
    <citation type="submission" date="2015-06" db="UniProtKB">
        <authorList>
            <consortium name="EnsemblPlants"/>
        </authorList>
    </citation>
    <scope>IDENTIFICATION</scope>
</reference>
<accession>N1R2U5</accession>
<proteinExistence type="predicted"/>
<sequence>MPVNPLKRAPEAFTISTSQVHSHCALDSVDGLLLLQRDEDTGIRLVHPFTGDIAELPPLATLLAQLKNDPSVPHGSDPYWWWSLIRYCVCATVSCSAGAITVMLVFHHLRRVAFATSEDRQWAMPSWEIPVNIAPLSLQGKLYLVQFPCANGSLVFQMEVGSPPLPPKMIATCPADKLYGGYHLVECNSQILLAGYTDSSMSHILIYKLEDLILERFVPVTSIGDRALFLEDRSLSVSSKALPTIIAETVVYTCPLNRCFAQYRLTTGAWSQPFDGYSDGFNPGPYSLIQHVISCCIRNVWNKGLVYSEKETKKPGWLCWKVKRKLRIWMICSIDICPAVLKEILHNKSIVHPLIVVIRIIPDLTSPFLLFIARREWPVYIQKPVD</sequence>
<dbReference type="ExpressionAtlas" id="N1R2U5">
    <property type="expression patterns" value="baseline"/>
</dbReference>
<evidence type="ECO:0000313" key="2">
    <source>
        <dbReference type="EnsemblPlants" id="EMT14142"/>
    </source>
</evidence>
<dbReference type="InterPro" id="IPR005174">
    <property type="entry name" value="KIB1-4_b-propeller"/>
</dbReference>
<name>N1R2U5_AEGTA</name>
<organism evidence="2">
    <name type="scientific">Aegilops tauschii</name>
    <name type="common">Tausch's goatgrass</name>
    <name type="synonym">Aegilops squarrosa</name>
    <dbReference type="NCBI Taxonomy" id="37682"/>
    <lineage>
        <taxon>Eukaryota</taxon>
        <taxon>Viridiplantae</taxon>
        <taxon>Streptophyta</taxon>
        <taxon>Embryophyta</taxon>
        <taxon>Tracheophyta</taxon>
        <taxon>Spermatophyta</taxon>
        <taxon>Magnoliopsida</taxon>
        <taxon>Liliopsida</taxon>
        <taxon>Poales</taxon>
        <taxon>Poaceae</taxon>
        <taxon>BOP clade</taxon>
        <taxon>Pooideae</taxon>
        <taxon>Triticodae</taxon>
        <taxon>Triticeae</taxon>
        <taxon>Triticinae</taxon>
        <taxon>Aegilops</taxon>
    </lineage>
</organism>